<dbReference type="InterPro" id="IPR015797">
    <property type="entry name" value="NUDIX_hydrolase-like_dom_sf"/>
</dbReference>
<comment type="caution">
    <text evidence="6">The sequence shown here is derived from an EMBL/GenBank/DDBJ whole genome shotgun (WGS) entry which is preliminary data.</text>
</comment>
<keyword evidence="3 4" id="KW-0378">Hydrolase</keyword>
<evidence type="ECO:0000313" key="6">
    <source>
        <dbReference type="EMBL" id="RZU76539.1"/>
    </source>
</evidence>
<dbReference type="PRINTS" id="PR00502">
    <property type="entry name" value="NUDIXFAMILY"/>
</dbReference>
<dbReference type="GO" id="GO:0016787">
    <property type="term" value="F:hydrolase activity"/>
    <property type="evidence" value="ECO:0007669"/>
    <property type="project" value="UniProtKB-KW"/>
</dbReference>
<dbReference type="EMBL" id="SHLD01000001">
    <property type="protein sequence ID" value="RZU76539.1"/>
    <property type="molecule type" value="Genomic_DNA"/>
</dbReference>
<evidence type="ECO:0000256" key="4">
    <source>
        <dbReference type="RuleBase" id="RU003476"/>
    </source>
</evidence>
<dbReference type="PANTHER" id="PTHR43046:SF14">
    <property type="entry name" value="MUTT_NUDIX FAMILY PROTEIN"/>
    <property type="match status" value="1"/>
</dbReference>
<dbReference type="Proteomes" id="UP000294114">
    <property type="component" value="Unassembled WGS sequence"/>
</dbReference>
<evidence type="ECO:0000313" key="7">
    <source>
        <dbReference type="Proteomes" id="UP000294114"/>
    </source>
</evidence>
<organism evidence="6 7">
    <name type="scientific">Micromonospora kangleipakensis</name>
    <dbReference type="NCBI Taxonomy" id="1077942"/>
    <lineage>
        <taxon>Bacteria</taxon>
        <taxon>Bacillati</taxon>
        <taxon>Actinomycetota</taxon>
        <taxon>Actinomycetes</taxon>
        <taxon>Micromonosporales</taxon>
        <taxon>Micromonosporaceae</taxon>
        <taxon>Micromonospora</taxon>
    </lineage>
</organism>
<keyword evidence="7" id="KW-1185">Reference proteome</keyword>
<dbReference type="PANTHER" id="PTHR43046">
    <property type="entry name" value="GDP-MANNOSE MANNOSYL HYDROLASE"/>
    <property type="match status" value="1"/>
</dbReference>
<dbReference type="PROSITE" id="PS00893">
    <property type="entry name" value="NUDIX_BOX"/>
    <property type="match status" value="1"/>
</dbReference>
<dbReference type="Pfam" id="PF00293">
    <property type="entry name" value="NUDIX"/>
    <property type="match status" value="1"/>
</dbReference>
<dbReference type="AlphaFoldDB" id="A0A4Q8BH24"/>
<sequence>MHPIACVLLVDRAGRLLLQLRDAHAPHHPNVWGLPGGHWEPGETIDETAVRELWEETGLRPDGELRLFATQELPEIDRVKHYFCGATRAGQRDVVLGEGAAIVFTAPDELLDGRPYTPGTAELLTRFLSSPEYARLAAAD</sequence>
<reference evidence="6 7" key="1">
    <citation type="submission" date="2019-02" db="EMBL/GenBank/DDBJ databases">
        <title>Sequencing the genomes of 1000 actinobacteria strains.</title>
        <authorList>
            <person name="Klenk H.-P."/>
        </authorList>
    </citation>
    <scope>NUCLEOTIDE SEQUENCE [LARGE SCALE GENOMIC DNA]</scope>
    <source>
        <strain evidence="6 7">DSM 45612</strain>
    </source>
</reference>
<dbReference type="PROSITE" id="PS51462">
    <property type="entry name" value="NUDIX"/>
    <property type="match status" value="1"/>
</dbReference>
<dbReference type="RefSeq" id="WP_130337272.1">
    <property type="nucleotide sequence ID" value="NZ_SHLD01000001.1"/>
</dbReference>
<dbReference type="InterPro" id="IPR000086">
    <property type="entry name" value="NUDIX_hydrolase_dom"/>
</dbReference>
<name>A0A4Q8BH24_9ACTN</name>
<dbReference type="CDD" id="cd18882">
    <property type="entry name" value="NUDIX_Hydrolase"/>
    <property type="match status" value="1"/>
</dbReference>
<gene>
    <name evidence="6" type="ORF">EV384_5201</name>
</gene>
<accession>A0A4Q8BH24</accession>
<evidence type="ECO:0000259" key="5">
    <source>
        <dbReference type="PROSITE" id="PS51462"/>
    </source>
</evidence>
<protein>
    <submittedName>
        <fullName evidence="6">NUDIX domain-containing protein</fullName>
    </submittedName>
</protein>
<comment type="similarity">
    <text evidence="2 4">Belongs to the Nudix hydrolase family.</text>
</comment>
<comment type="cofactor">
    <cofactor evidence="1">
        <name>Mg(2+)</name>
        <dbReference type="ChEBI" id="CHEBI:18420"/>
    </cofactor>
</comment>
<evidence type="ECO:0000256" key="1">
    <source>
        <dbReference type="ARBA" id="ARBA00001946"/>
    </source>
</evidence>
<dbReference type="OrthoDB" id="161692at2"/>
<evidence type="ECO:0000256" key="2">
    <source>
        <dbReference type="ARBA" id="ARBA00005582"/>
    </source>
</evidence>
<proteinExistence type="inferred from homology"/>
<feature type="domain" description="Nudix hydrolase" evidence="5">
    <location>
        <begin position="1"/>
        <end position="129"/>
    </location>
</feature>
<evidence type="ECO:0000256" key="3">
    <source>
        <dbReference type="ARBA" id="ARBA00022801"/>
    </source>
</evidence>
<dbReference type="InterPro" id="IPR020476">
    <property type="entry name" value="Nudix_hydrolase"/>
</dbReference>
<dbReference type="SUPFAM" id="SSF55811">
    <property type="entry name" value="Nudix"/>
    <property type="match status" value="1"/>
</dbReference>
<dbReference type="Gene3D" id="3.90.79.10">
    <property type="entry name" value="Nucleoside Triphosphate Pyrophosphohydrolase"/>
    <property type="match status" value="1"/>
</dbReference>
<dbReference type="InterPro" id="IPR020084">
    <property type="entry name" value="NUDIX_hydrolase_CS"/>
</dbReference>